<evidence type="ECO:0000313" key="3">
    <source>
        <dbReference type="Proteomes" id="UP001521209"/>
    </source>
</evidence>
<dbReference type="Proteomes" id="UP001521209">
    <property type="component" value="Unassembled WGS sequence"/>
</dbReference>
<keyword evidence="3" id="KW-1185">Reference proteome</keyword>
<dbReference type="Gene3D" id="2.170.16.10">
    <property type="entry name" value="Hedgehog/Intein (Hint) domain"/>
    <property type="match status" value="1"/>
</dbReference>
<dbReference type="EMBL" id="JAKGBZ010000004">
    <property type="protein sequence ID" value="MCF3945699.1"/>
    <property type="molecule type" value="Genomic_DNA"/>
</dbReference>
<evidence type="ECO:0000313" key="2">
    <source>
        <dbReference type="EMBL" id="MCF3945699.1"/>
    </source>
</evidence>
<name>A0ABS9DSQ8_9PROT</name>
<dbReference type="InterPro" id="IPR028992">
    <property type="entry name" value="Hedgehog/Intein_dom"/>
</dbReference>
<dbReference type="SUPFAM" id="SSF51294">
    <property type="entry name" value="Hedgehog/intein (Hint) domain"/>
    <property type="match status" value="1"/>
</dbReference>
<feature type="domain" description="Hedgehog/Intein (Hint)" evidence="1">
    <location>
        <begin position="111"/>
        <end position="245"/>
    </location>
</feature>
<proteinExistence type="predicted"/>
<sequence>MSADTFEFSGTGSTILFESGANAGLLADVSGYAVGDDFVFFGDGTAGSVAIVQNPGILGLGASTAIEFVNATGGTFASYTLAAVNCSLTAADFSVTRDPTGTGMEVAYIACYCRGTRIATDGGERPVEDLAIGDRVVTSGGGLRPIRWIGYRAYAAPFIAGQAHLLPIRIAAGALDDNVPARDLMVSPEHGIYLDGVLIPARHLINGESVRQEDARDLIEYYHVELDSHGVLLAEGASAESYVDDGNRAMFQNAASYRAARGDDAAIPAAYCAERLTRGDRFEAIRERIDRRAGLRGRFSDDPDLHLLADGVVVRPSEADGERYRFDLDKPARTLIVKSRIGVTEGDDARILGVAISAMQCDGAAVDLAQLAAPGWHGAGGDSARRWRWTDGAAHLPPGEVAKSSCNLRNCRNGYEGGARRIDITVCGRLRYREIIAEAPPGRVATSWRQPMPTAR</sequence>
<dbReference type="RefSeq" id="WP_235702941.1">
    <property type="nucleotide sequence ID" value="NZ_JAKGBZ010000004.1"/>
</dbReference>
<dbReference type="InterPro" id="IPR036844">
    <property type="entry name" value="Hint_dom_sf"/>
</dbReference>
<gene>
    <name evidence="2" type="ORF">L2A60_03235</name>
</gene>
<comment type="caution">
    <text evidence="2">The sequence shown here is derived from an EMBL/GenBank/DDBJ whole genome shotgun (WGS) entry which is preliminary data.</text>
</comment>
<dbReference type="Pfam" id="PF13403">
    <property type="entry name" value="Hint_2"/>
    <property type="match status" value="1"/>
</dbReference>
<accession>A0ABS9DSQ8</accession>
<organism evidence="2 3">
    <name type="scientific">Acidiphilium iwatense</name>
    <dbReference type="NCBI Taxonomy" id="768198"/>
    <lineage>
        <taxon>Bacteria</taxon>
        <taxon>Pseudomonadati</taxon>
        <taxon>Pseudomonadota</taxon>
        <taxon>Alphaproteobacteria</taxon>
        <taxon>Acetobacterales</taxon>
        <taxon>Acidocellaceae</taxon>
        <taxon>Acidiphilium</taxon>
    </lineage>
</organism>
<protein>
    <submittedName>
        <fullName evidence="2">Hint domain-containing protein</fullName>
    </submittedName>
</protein>
<reference evidence="2 3" key="1">
    <citation type="submission" date="2022-01" db="EMBL/GenBank/DDBJ databases">
        <authorList>
            <person name="Won M."/>
            <person name="Kim S.-J."/>
            <person name="Kwon S.-W."/>
        </authorList>
    </citation>
    <scope>NUCLEOTIDE SEQUENCE [LARGE SCALE GENOMIC DNA]</scope>
    <source>
        <strain evidence="2 3">KCTC 23505</strain>
    </source>
</reference>
<evidence type="ECO:0000259" key="1">
    <source>
        <dbReference type="Pfam" id="PF13403"/>
    </source>
</evidence>